<sequence length="714" mass="78740">MSYDISTDPVMQCLVVLTKLNNKPASAEALAHGLPFDPTAEKQRLFSLDKAKSNVSRAAAKAGFESRLQKRTLAEIPSVVLPVILMLKDDKACVLTKISHGRGIAEIIVPEVDDTPREVDLERLAEEYLGYVFFLKRTYEGTSGEDEEFGRPSDGHWFFGTMMRFKGIYARVLLGTLLVNLFVVAGPLFTMNVYDRIIPHNAVETLWVLASGISLVYLFDLVMKSIRTSFLETAAKKSDIILSSILFEQAMNLKLKERPRSVGSFANNIKDFESIRSFFTSSAVTAFIEVPFAVLFMIVIYSIHPVMARVPLTVMGIILLTSLCLKKPIYRIVESTHEASARKNGILVEALANLETIKAFNAGSSMQWHWEESTGDIATKSLKSRVMSNSLSIFSAFLTQFSSVAIIVVGVYLIKAGELSMGGLIAINMLSSRTIAPMSQVVALLSGFEQMRAGLKSLDELMNKEVERPQNKQFIRRQDIRGDIELKDVSFAYPGEQINALTDVSFRIKAGERVGIIGQVGSGKSTISKILMGFYEQDKGSVFIDGLDVRQIDPVDLRHHFSYVPQDVVLFSGTVRDNMTLKSPHADDRAIIRAAEIGKVNAFTDRHPLGMDLQVGERGASLSGGQRQSVALARCFIDETPLVLLDEPTNAMDYNTELQVISNLKKVTQGKTTVIITHKPTILEVVDRIIVMNNGSVAMDGPKAEVLAKLGGAQ</sequence>
<feature type="transmembrane region" description="Helical" evidence="9">
    <location>
        <begin position="278"/>
        <end position="300"/>
    </location>
</feature>
<dbReference type="Pfam" id="PF00664">
    <property type="entry name" value="ABC_membrane"/>
    <property type="match status" value="1"/>
</dbReference>
<evidence type="ECO:0000256" key="1">
    <source>
        <dbReference type="ARBA" id="ARBA00004651"/>
    </source>
</evidence>
<evidence type="ECO:0000313" key="13">
    <source>
        <dbReference type="EMBL" id="SCY81218.1"/>
    </source>
</evidence>
<keyword evidence="7 9" id="KW-1133">Transmembrane helix</keyword>
<evidence type="ECO:0000259" key="10">
    <source>
        <dbReference type="PROSITE" id="PS50893"/>
    </source>
</evidence>
<dbReference type="RefSeq" id="WP_092214508.1">
    <property type="nucleotide sequence ID" value="NZ_FMUX01000023.1"/>
</dbReference>
<dbReference type="CDD" id="cd18587">
    <property type="entry name" value="ABC_6TM_LapB_like"/>
    <property type="match status" value="1"/>
</dbReference>
<reference evidence="13 14" key="1">
    <citation type="submission" date="2016-10" db="EMBL/GenBank/DDBJ databases">
        <authorList>
            <person name="de Groot N.N."/>
        </authorList>
    </citation>
    <scope>NUCLEOTIDE SEQUENCE [LARGE SCALE GENOMIC DNA]</scope>
    <source>
        <strain evidence="13 14">AA1</strain>
    </source>
</reference>
<dbReference type="Gene3D" id="3.90.70.10">
    <property type="entry name" value="Cysteine proteinases"/>
    <property type="match status" value="1"/>
</dbReference>
<feature type="transmembrane region" description="Helical" evidence="9">
    <location>
        <begin position="306"/>
        <end position="325"/>
    </location>
</feature>
<dbReference type="Pfam" id="PF00005">
    <property type="entry name" value="ABC_tran"/>
    <property type="match status" value="1"/>
</dbReference>
<dbReference type="SUPFAM" id="SSF52540">
    <property type="entry name" value="P-loop containing nucleoside triphosphate hydrolases"/>
    <property type="match status" value="1"/>
</dbReference>
<dbReference type="EMBL" id="FMUX01000023">
    <property type="protein sequence ID" value="SCY81218.1"/>
    <property type="molecule type" value="Genomic_DNA"/>
</dbReference>
<feature type="domain" description="Peptidase C39" evidence="12">
    <location>
        <begin position="2"/>
        <end position="135"/>
    </location>
</feature>
<evidence type="ECO:0000256" key="8">
    <source>
        <dbReference type="ARBA" id="ARBA00023136"/>
    </source>
</evidence>
<dbReference type="PROSITE" id="PS50893">
    <property type="entry name" value="ABC_TRANSPORTER_2"/>
    <property type="match status" value="1"/>
</dbReference>
<keyword evidence="5" id="KW-0547">Nucleotide-binding</keyword>
<feature type="domain" description="ABC transmembrane type-1" evidence="11">
    <location>
        <begin position="172"/>
        <end position="450"/>
    </location>
</feature>
<dbReference type="InterPro" id="IPR036640">
    <property type="entry name" value="ABC1_TM_sf"/>
</dbReference>
<dbReference type="GO" id="GO:0006508">
    <property type="term" value="P:proteolysis"/>
    <property type="evidence" value="ECO:0007669"/>
    <property type="project" value="InterPro"/>
</dbReference>
<dbReference type="NCBIfam" id="TIGR03375">
    <property type="entry name" value="type_I_sec_LssB"/>
    <property type="match status" value="1"/>
</dbReference>
<dbReference type="InterPro" id="IPR027417">
    <property type="entry name" value="P-loop_NTPase"/>
</dbReference>
<evidence type="ECO:0000256" key="5">
    <source>
        <dbReference type="ARBA" id="ARBA00022741"/>
    </source>
</evidence>
<feature type="transmembrane region" description="Helical" evidence="9">
    <location>
        <begin position="206"/>
        <end position="223"/>
    </location>
</feature>
<evidence type="ECO:0000256" key="9">
    <source>
        <dbReference type="SAM" id="Phobius"/>
    </source>
</evidence>
<feature type="transmembrane region" description="Helical" evidence="9">
    <location>
        <begin position="391"/>
        <end position="414"/>
    </location>
</feature>
<dbReference type="Gene3D" id="1.20.1560.10">
    <property type="entry name" value="ABC transporter type 1, transmembrane domain"/>
    <property type="match status" value="1"/>
</dbReference>
<dbReference type="OrthoDB" id="9772049at2"/>
<evidence type="ECO:0000256" key="7">
    <source>
        <dbReference type="ARBA" id="ARBA00022989"/>
    </source>
</evidence>
<dbReference type="InterPro" id="IPR003439">
    <property type="entry name" value="ABC_transporter-like_ATP-bd"/>
</dbReference>
<dbReference type="InterPro" id="IPR003593">
    <property type="entry name" value="AAA+_ATPase"/>
</dbReference>
<evidence type="ECO:0000256" key="3">
    <source>
        <dbReference type="ARBA" id="ARBA00022475"/>
    </source>
</evidence>
<dbReference type="PANTHER" id="PTHR24221">
    <property type="entry name" value="ATP-BINDING CASSETTE SUB-FAMILY B"/>
    <property type="match status" value="1"/>
</dbReference>
<dbReference type="Proteomes" id="UP000198870">
    <property type="component" value="Unassembled WGS sequence"/>
</dbReference>
<dbReference type="InterPro" id="IPR005074">
    <property type="entry name" value="Peptidase_C39"/>
</dbReference>
<keyword evidence="4 9" id="KW-0812">Transmembrane</keyword>
<gene>
    <name evidence="13" type="ORF">SAMN05216233_1239</name>
</gene>
<dbReference type="InterPro" id="IPR017750">
    <property type="entry name" value="ATPase_T1SS"/>
</dbReference>
<name>A0A1G5J0K7_9BACT</name>
<protein>
    <submittedName>
        <fullName evidence="13">ATP-binding cassette, subfamily C, LapB</fullName>
    </submittedName>
</protein>
<accession>A0A1G5J0K7</accession>
<dbReference type="PANTHER" id="PTHR24221:SF248">
    <property type="entry name" value="ABC TRANSPORTER TRANSMEMBRANE REGION"/>
    <property type="match status" value="1"/>
</dbReference>
<organism evidence="13 14">
    <name type="scientific">Desulfoluna spongiiphila</name>
    <dbReference type="NCBI Taxonomy" id="419481"/>
    <lineage>
        <taxon>Bacteria</taxon>
        <taxon>Pseudomonadati</taxon>
        <taxon>Thermodesulfobacteriota</taxon>
        <taxon>Desulfobacteria</taxon>
        <taxon>Desulfobacterales</taxon>
        <taxon>Desulfolunaceae</taxon>
        <taxon>Desulfoluna</taxon>
    </lineage>
</organism>
<dbReference type="GO" id="GO:0016887">
    <property type="term" value="F:ATP hydrolysis activity"/>
    <property type="evidence" value="ECO:0007669"/>
    <property type="project" value="InterPro"/>
</dbReference>
<dbReference type="SUPFAM" id="SSF90123">
    <property type="entry name" value="ABC transporter transmembrane region"/>
    <property type="match status" value="1"/>
</dbReference>
<dbReference type="SMART" id="SM00382">
    <property type="entry name" value="AAA"/>
    <property type="match status" value="1"/>
</dbReference>
<dbReference type="InterPro" id="IPR011527">
    <property type="entry name" value="ABC1_TM_dom"/>
</dbReference>
<dbReference type="CDD" id="cd03245">
    <property type="entry name" value="ABCC_bacteriocin_exporters"/>
    <property type="match status" value="1"/>
</dbReference>
<dbReference type="GO" id="GO:0140359">
    <property type="term" value="F:ABC-type transporter activity"/>
    <property type="evidence" value="ECO:0007669"/>
    <property type="project" value="InterPro"/>
</dbReference>
<keyword evidence="3" id="KW-1003">Cell membrane</keyword>
<dbReference type="GO" id="GO:0005524">
    <property type="term" value="F:ATP binding"/>
    <property type="evidence" value="ECO:0007669"/>
    <property type="project" value="UniProtKB-KW"/>
</dbReference>
<dbReference type="FunFam" id="3.40.50.300:FF:000299">
    <property type="entry name" value="ABC transporter ATP-binding protein/permease"/>
    <property type="match status" value="1"/>
</dbReference>
<dbReference type="AlphaFoldDB" id="A0A1G5J0K7"/>
<dbReference type="CDD" id="cd02421">
    <property type="entry name" value="Peptidase_C39_likeD"/>
    <property type="match status" value="1"/>
</dbReference>
<evidence type="ECO:0000259" key="12">
    <source>
        <dbReference type="PROSITE" id="PS50990"/>
    </source>
</evidence>
<dbReference type="GO" id="GO:0034040">
    <property type="term" value="F:ATPase-coupled lipid transmembrane transporter activity"/>
    <property type="evidence" value="ECO:0007669"/>
    <property type="project" value="TreeGrafter"/>
</dbReference>
<feature type="transmembrane region" description="Helical" evidence="9">
    <location>
        <begin position="172"/>
        <end position="194"/>
    </location>
</feature>
<dbReference type="InterPro" id="IPR039421">
    <property type="entry name" value="Type_1_exporter"/>
</dbReference>
<keyword evidence="8 9" id="KW-0472">Membrane</keyword>
<evidence type="ECO:0000313" key="14">
    <source>
        <dbReference type="Proteomes" id="UP000198870"/>
    </source>
</evidence>
<comment type="subcellular location">
    <subcellularLocation>
        <location evidence="1">Cell membrane</location>
        <topology evidence="1">Multi-pass membrane protein</topology>
    </subcellularLocation>
</comment>
<dbReference type="PROSITE" id="PS50929">
    <property type="entry name" value="ABC_TM1F"/>
    <property type="match status" value="1"/>
</dbReference>
<feature type="domain" description="ABC transporter" evidence="10">
    <location>
        <begin position="484"/>
        <end position="713"/>
    </location>
</feature>
<dbReference type="STRING" id="419481.SAMN05216233_1239"/>
<keyword evidence="14" id="KW-1185">Reference proteome</keyword>
<dbReference type="GO" id="GO:0008233">
    <property type="term" value="F:peptidase activity"/>
    <property type="evidence" value="ECO:0007669"/>
    <property type="project" value="InterPro"/>
</dbReference>
<evidence type="ECO:0000256" key="4">
    <source>
        <dbReference type="ARBA" id="ARBA00022692"/>
    </source>
</evidence>
<keyword evidence="6 13" id="KW-0067">ATP-binding</keyword>
<dbReference type="PROSITE" id="PS50990">
    <property type="entry name" value="PEPTIDASE_C39"/>
    <property type="match status" value="1"/>
</dbReference>
<proteinExistence type="predicted"/>
<dbReference type="Gene3D" id="3.40.50.300">
    <property type="entry name" value="P-loop containing nucleotide triphosphate hydrolases"/>
    <property type="match status" value="1"/>
</dbReference>
<evidence type="ECO:0000259" key="11">
    <source>
        <dbReference type="PROSITE" id="PS50929"/>
    </source>
</evidence>
<evidence type="ECO:0000256" key="2">
    <source>
        <dbReference type="ARBA" id="ARBA00022448"/>
    </source>
</evidence>
<keyword evidence="2" id="KW-0813">Transport</keyword>
<dbReference type="GO" id="GO:0005886">
    <property type="term" value="C:plasma membrane"/>
    <property type="evidence" value="ECO:0007669"/>
    <property type="project" value="UniProtKB-SubCell"/>
</dbReference>
<evidence type="ECO:0000256" key="6">
    <source>
        <dbReference type="ARBA" id="ARBA00022840"/>
    </source>
</evidence>